<dbReference type="AlphaFoldDB" id="A0A7J6V7I5"/>
<comment type="pathway">
    <text evidence="1">Protein modification; protein ubiquitination.</text>
</comment>
<dbReference type="InterPro" id="IPR018143">
    <property type="entry name" value="Folate_rcpt-like"/>
</dbReference>
<evidence type="ECO:0000259" key="5">
    <source>
        <dbReference type="Pfam" id="PF03024"/>
    </source>
</evidence>
<keyword evidence="7" id="KW-1185">Reference proteome</keyword>
<dbReference type="Pfam" id="PF01466">
    <property type="entry name" value="Skp1"/>
    <property type="match status" value="1"/>
</dbReference>
<feature type="domain" description="SKP1 component dimerisation" evidence="4">
    <location>
        <begin position="41"/>
        <end position="75"/>
    </location>
</feature>
<dbReference type="Proteomes" id="UP000554482">
    <property type="component" value="Unassembled WGS sequence"/>
</dbReference>
<proteinExistence type="predicted"/>
<dbReference type="InterPro" id="IPR053305">
    <property type="entry name" value="Folate-binding_rcpt-like"/>
</dbReference>
<evidence type="ECO:0000259" key="4">
    <source>
        <dbReference type="Pfam" id="PF01466"/>
    </source>
</evidence>
<dbReference type="PANTHER" id="PTHR37390">
    <property type="entry name" value="OS02G0592500 PROTEIN"/>
    <property type="match status" value="1"/>
</dbReference>
<evidence type="ECO:0000313" key="6">
    <source>
        <dbReference type="EMBL" id="KAF5181079.1"/>
    </source>
</evidence>
<dbReference type="Pfam" id="PF03024">
    <property type="entry name" value="Folate_rec"/>
    <property type="match status" value="1"/>
</dbReference>
<dbReference type="Gene3D" id="3.30.710.10">
    <property type="entry name" value="Potassium Channel Kv1.1, Chain A"/>
    <property type="match status" value="1"/>
</dbReference>
<protein>
    <submittedName>
        <fullName evidence="6">Folate receptor family protein</fullName>
    </submittedName>
</protein>
<dbReference type="EMBL" id="JABWDY010036583">
    <property type="protein sequence ID" value="KAF5181079.1"/>
    <property type="molecule type" value="Genomic_DNA"/>
</dbReference>
<feature type="domain" description="Folate receptor-like" evidence="5">
    <location>
        <begin position="142"/>
        <end position="268"/>
    </location>
</feature>
<accession>A0A7J6V7I5</accession>
<evidence type="ECO:0000313" key="7">
    <source>
        <dbReference type="Proteomes" id="UP000554482"/>
    </source>
</evidence>
<dbReference type="OrthoDB" id="498177at2759"/>
<dbReference type="InterPro" id="IPR011333">
    <property type="entry name" value="SKP1/BTB/POZ_sf"/>
</dbReference>
<dbReference type="InterPro" id="IPR036296">
    <property type="entry name" value="SKP1-like_dim_sf"/>
</dbReference>
<evidence type="ECO:0000256" key="3">
    <source>
        <dbReference type="ARBA" id="ARBA00023157"/>
    </source>
</evidence>
<dbReference type="InterPro" id="IPR016072">
    <property type="entry name" value="Skp1_comp_dimer"/>
</dbReference>
<evidence type="ECO:0000256" key="2">
    <source>
        <dbReference type="ARBA" id="ARBA00022729"/>
    </source>
</evidence>
<dbReference type="PANTHER" id="PTHR37390:SF1">
    <property type="entry name" value="FOLATE-BINDING PROTEIN 1"/>
    <property type="match status" value="1"/>
</dbReference>
<keyword evidence="3" id="KW-1015">Disulfide bond</keyword>
<keyword evidence="2" id="KW-0732">Signal</keyword>
<dbReference type="GO" id="GO:0006511">
    <property type="term" value="P:ubiquitin-dependent protein catabolic process"/>
    <property type="evidence" value="ECO:0007669"/>
    <property type="project" value="InterPro"/>
</dbReference>
<evidence type="ECO:0000256" key="1">
    <source>
        <dbReference type="ARBA" id="ARBA00004906"/>
    </source>
</evidence>
<keyword evidence="6" id="KW-0675">Receptor</keyword>
<dbReference type="SUPFAM" id="SSF81382">
    <property type="entry name" value="Skp1 dimerisation domain-like"/>
    <property type="match status" value="1"/>
</dbReference>
<name>A0A7J6V7I5_THATH</name>
<gene>
    <name evidence="6" type="ORF">FRX31_029323</name>
</gene>
<sequence>MIEEDECPEDGIPLPNVTSTTLFKAEIFHLILAANFLNIAGLLNLTCQKAATDILNSNRLKEYRTMVNIKNDFTPRRRTPGNSNTSDLDRRREIMGCGVQLLLLFLNLLISHSTGKNNGVCISPGGRFPPFSSEGKPPRKVNKGPKDLTLCRVFRRNTCCDVTQTHQALLSIRRLDSVGEADQECLQLWELLECSICDPRVGVQRGPPLICSSLCDRIFQSCSSAYFSMDAKTQVLSPCGLSDFVCGRASEWVSNGTELCQHAGFAVKSSGNGHKSMEEPSCYGGKASLDSVADSWKSSHSRMPYLNNCFSITTKL</sequence>
<comment type="caution">
    <text evidence="6">The sequence shown here is derived from an EMBL/GenBank/DDBJ whole genome shotgun (WGS) entry which is preliminary data.</text>
</comment>
<reference evidence="6 7" key="1">
    <citation type="submission" date="2020-06" db="EMBL/GenBank/DDBJ databases">
        <title>Transcriptomic and genomic resources for Thalictrum thalictroides and T. hernandezii: Facilitating candidate gene discovery in an emerging model plant lineage.</title>
        <authorList>
            <person name="Arias T."/>
            <person name="Riano-Pachon D.M."/>
            <person name="Di Stilio V.S."/>
        </authorList>
    </citation>
    <scope>NUCLEOTIDE SEQUENCE [LARGE SCALE GENOMIC DNA]</scope>
    <source>
        <strain evidence="7">cv. WT478/WT964</strain>
        <tissue evidence="6">Leaves</tissue>
    </source>
</reference>
<organism evidence="6 7">
    <name type="scientific">Thalictrum thalictroides</name>
    <name type="common">Rue-anemone</name>
    <name type="synonym">Anemone thalictroides</name>
    <dbReference type="NCBI Taxonomy" id="46969"/>
    <lineage>
        <taxon>Eukaryota</taxon>
        <taxon>Viridiplantae</taxon>
        <taxon>Streptophyta</taxon>
        <taxon>Embryophyta</taxon>
        <taxon>Tracheophyta</taxon>
        <taxon>Spermatophyta</taxon>
        <taxon>Magnoliopsida</taxon>
        <taxon>Ranunculales</taxon>
        <taxon>Ranunculaceae</taxon>
        <taxon>Thalictroideae</taxon>
        <taxon>Thalictrum</taxon>
    </lineage>
</organism>